<keyword evidence="3 6" id="KW-0812">Transmembrane</keyword>
<evidence type="ECO:0000256" key="3">
    <source>
        <dbReference type="ARBA" id="ARBA00022692"/>
    </source>
</evidence>
<dbReference type="SUPFAM" id="SSF103481">
    <property type="entry name" value="Multidrug resistance efflux transporter EmrE"/>
    <property type="match status" value="2"/>
</dbReference>
<dbReference type="Proteomes" id="UP000013165">
    <property type="component" value="Unassembled WGS sequence"/>
</dbReference>
<feature type="transmembrane region" description="Helical" evidence="6">
    <location>
        <begin position="258"/>
        <end position="277"/>
    </location>
</feature>
<feature type="transmembrane region" description="Helical" evidence="6">
    <location>
        <begin position="166"/>
        <end position="187"/>
    </location>
</feature>
<feature type="transmembrane region" description="Helical" evidence="6">
    <location>
        <begin position="283"/>
        <end position="301"/>
    </location>
</feature>
<feature type="transmembrane region" description="Helical" evidence="6">
    <location>
        <begin position="117"/>
        <end position="136"/>
    </location>
</feature>
<dbReference type="RefSeq" id="WP_004581346.1">
    <property type="nucleotide sequence ID" value="NZ_AP028878.1"/>
</dbReference>
<comment type="caution">
    <text evidence="8">The sequence shown here is derived from an EMBL/GenBank/DDBJ whole genome shotgun (WGS) entry which is preliminary data.</text>
</comment>
<dbReference type="InterPro" id="IPR000620">
    <property type="entry name" value="EamA_dom"/>
</dbReference>
<evidence type="ECO:0000256" key="4">
    <source>
        <dbReference type="ARBA" id="ARBA00022989"/>
    </source>
</evidence>
<dbReference type="AlphaFoldDB" id="N6WNM6"/>
<keyword evidence="5 6" id="KW-0472">Membrane</keyword>
<dbReference type="InterPro" id="IPR051258">
    <property type="entry name" value="Diverse_Substrate_Transporter"/>
</dbReference>
<organism evidence="8 9">
    <name type="scientific">Marinobacter nanhaiticus D15-8W</name>
    <dbReference type="NCBI Taxonomy" id="626887"/>
    <lineage>
        <taxon>Bacteria</taxon>
        <taxon>Pseudomonadati</taxon>
        <taxon>Pseudomonadota</taxon>
        <taxon>Gammaproteobacteria</taxon>
        <taxon>Pseudomonadales</taxon>
        <taxon>Marinobacteraceae</taxon>
        <taxon>Marinobacter</taxon>
    </lineage>
</organism>
<feature type="transmembrane region" description="Helical" evidence="6">
    <location>
        <begin position="92"/>
        <end position="111"/>
    </location>
</feature>
<keyword evidence="2" id="KW-1003">Cell membrane</keyword>
<keyword evidence="9" id="KW-1185">Reference proteome</keyword>
<sequence>MSGFENNNNQFEENNNLRRTGVSDSGALRIVVLTTLAMLAFAANSVLGRMALDTGNIDAASFTFIRLVSGAAMLWGLVWIRVGRPSSEDRGSWFSGAMLFLYAICFSYAYLSLDTGTGALILFGLVQLTMIGWGLVKGERPSVLQWTGTVMAVGGLVYLLSPGVTAPSLTGALLMALAGVAWGVYSLRGRGVSQPLVVSSDNFLRSVPMALVALLLAIPMWEVDLHGVVLAMLSGAVASAIGYAIWYTALSGLTATRAASVQLSVPVIAAAFGVALLAEPVTVRLVVSAVIILGGIALVILSRRPAPAATTPAR</sequence>
<feature type="domain" description="EamA" evidence="7">
    <location>
        <begin position="30"/>
        <end position="159"/>
    </location>
</feature>
<feature type="transmembrane region" description="Helical" evidence="6">
    <location>
        <begin position="227"/>
        <end position="246"/>
    </location>
</feature>
<dbReference type="InterPro" id="IPR037185">
    <property type="entry name" value="EmrE-like"/>
</dbReference>
<protein>
    <submittedName>
        <fullName evidence="8">DMT family transporter</fullName>
    </submittedName>
</protein>
<keyword evidence="4 6" id="KW-1133">Transmembrane helix</keyword>
<evidence type="ECO:0000256" key="2">
    <source>
        <dbReference type="ARBA" id="ARBA00022475"/>
    </source>
</evidence>
<dbReference type="GO" id="GO:0005886">
    <property type="term" value="C:plasma membrane"/>
    <property type="evidence" value="ECO:0007669"/>
    <property type="project" value="UniProtKB-SubCell"/>
</dbReference>
<dbReference type="PANTHER" id="PTHR42920:SF11">
    <property type="entry name" value="INNER MEMBRANE PROTEIN YTFF"/>
    <property type="match status" value="1"/>
</dbReference>
<evidence type="ECO:0000313" key="8">
    <source>
        <dbReference type="EMBL" id="ENO13121.1"/>
    </source>
</evidence>
<feature type="transmembrane region" description="Helical" evidence="6">
    <location>
        <begin position="59"/>
        <end position="80"/>
    </location>
</feature>
<dbReference type="HOGENOM" id="CLU_069324_0_0_6"/>
<name>N6WNM6_9GAMM</name>
<evidence type="ECO:0000259" key="7">
    <source>
        <dbReference type="Pfam" id="PF00892"/>
    </source>
</evidence>
<dbReference type="EMBL" id="APLQ01000014">
    <property type="protein sequence ID" value="ENO13121.1"/>
    <property type="molecule type" value="Genomic_DNA"/>
</dbReference>
<reference evidence="8 9" key="1">
    <citation type="journal article" date="2013" name="Genome Announc.">
        <title>Genome Sequence of the Polycyclic Aromatic Hydrocarbon-Degrading Bacterium Strain Marinobacter nanhaiticus D15-8WT.</title>
        <authorList>
            <person name="Cui Z."/>
            <person name="Gao W."/>
            <person name="Li Q."/>
            <person name="Xu G."/>
            <person name="Zheng L."/>
        </authorList>
    </citation>
    <scope>NUCLEOTIDE SEQUENCE [LARGE SCALE GENOMIC DNA]</scope>
    <source>
        <strain evidence="8 9">D15-8W</strain>
    </source>
</reference>
<dbReference type="STRING" id="626887.J057_17025"/>
<evidence type="ECO:0000256" key="6">
    <source>
        <dbReference type="SAM" id="Phobius"/>
    </source>
</evidence>
<comment type="subcellular location">
    <subcellularLocation>
        <location evidence="1">Cell membrane</location>
        <topology evidence="1">Multi-pass membrane protein</topology>
    </subcellularLocation>
</comment>
<evidence type="ECO:0000313" key="9">
    <source>
        <dbReference type="Proteomes" id="UP000013165"/>
    </source>
</evidence>
<dbReference type="OrthoDB" id="321830at2"/>
<dbReference type="PANTHER" id="PTHR42920">
    <property type="entry name" value="OS03G0707200 PROTEIN-RELATED"/>
    <property type="match status" value="1"/>
</dbReference>
<feature type="transmembrane region" description="Helical" evidence="6">
    <location>
        <begin position="203"/>
        <end position="221"/>
    </location>
</feature>
<dbReference type="eggNOG" id="COG0697">
    <property type="taxonomic scope" value="Bacteria"/>
</dbReference>
<gene>
    <name evidence="8" type="ORF">J057_17025</name>
</gene>
<feature type="transmembrane region" description="Helical" evidence="6">
    <location>
        <begin position="27"/>
        <end position="47"/>
    </location>
</feature>
<accession>N6WNM6</accession>
<proteinExistence type="predicted"/>
<dbReference type="Pfam" id="PF00892">
    <property type="entry name" value="EamA"/>
    <property type="match status" value="2"/>
</dbReference>
<evidence type="ECO:0000256" key="5">
    <source>
        <dbReference type="ARBA" id="ARBA00023136"/>
    </source>
</evidence>
<dbReference type="PATRIC" id="fig|626887.3.peg.3402"/>
<feature type="domain" description="EamA" evidence="7">
    <location>
        <begin position="170"/>
        <end position="300"/>
    </location>
</feature>
<evidence type="ECO:0000256" key="1">
    <source>
        <dbReference type="ARBA" id="ARBA00004651"/>
    </source>
</evidence>
<feature type="transmembrane region" description="Helical" evidence="6">
    <location>
        <begin position="143"/>
        <end position="160"/>
    </location>
</feature>